<sequence length="236" mass="26715">MIIKTLASGSKGNAYLLSDGHSELLLECGISFKKIREGLGFNLSKIAACLVSHEHGDHTAGINKMLRETSIPVYASEGTISALKIQDKQTFKLVNKTPSTVATFRIMPFDVQHDASEPLGFMIDSIHTKERLVFITDSYYVKYKFPKMDYLMIECNYAADILEENVQSDRVHRTQKKRVLQSHFSLENVKDFLKANDLSKLKEIHLLHISDSNGDPERFKHEIQELTGIPVYIARG</sequence>
<dbReference type="PANTHER" id="PTHR47619">
    <property type="entry name" value="METALLO-HYDROLASE YYCJ-RELATED"/>
    <property type="match status" value="1"/>
</dbReference>
<dbReference type="InterPro" id="IPR052533">
    <property type="entry name" value="WalJ/YycJ-like"/>
</dbReference>
<accession>A0A7W1T6Y6</accession>
<dbReference type="InterPro" id="IPR001279">
    <property type="entry name" value="Metallo-B-lactamas"/>
</dbReference>
<dbReference type="Pfam" id="PF12706">
    <property type="entry name" value="Lactamase_B_2"/>
    <property type="match status" value="1"/>
</dbReference>
<dbReference type="PANTHER" id="PTHR47619:SF1">
    <property type="entry name" value="EXODEOXYRIBONUCLEASE WALJ"/>
    <property type="match status" value="1"/>
</dbReference>
<dbReference type="SUPFAM" id="SSF56281">
    <property type="entry name" value="Metallo-hydrolase/oxidoreductase"/>
    <property type="match status" value="1"/>
</dbReference>
<organism evidence="2 3">
    <name type="scientific">Listeria rustica</name>
    <dbReference type="NCBI Taxonomy" id="2713503"/>
    <lineage>
        <taxon>Bacteria</taxon>
        <taxon>Bacillati</taxon>
        <taxon>Bacillota</taxon>
        <taxon>Bacilli</taxon>
        <taxon>Bacillales</taxon>
        <taxon>Listeriaceae</taxon>
        <taxon>Listeria</taxon>
    </lineage>
</organism>
<protein>
    <submittedName>
        <fullName evidence="2">MBL fold metallo-hydrolase</fullName>
    </submittedName>
</protein>
<dbReference type="RefSeq" id="WP_181676729.1">
    <property type="nucleotide sequence ID" value="NZ_JABJVM010000008.1"/>
</dbReference>
<dbReference type="GO" id="GO:0016787">
    <property type="term" value="F:hydrolase activity"/>
    <property type="evidence" value="ECO:0007669"/>
    <property type="project" value="UniProtKB-KW"/>
</dbReference>
<evidence type="ECO:0000313" key="3">
    <source>
        <dbReference type="Proteomes" id="UP000548787"/>
    </source>
</evidence>
<name>A0A7W1T6Y6_9LIST</name>
<comment type="caution">
    <text evidence="2">The sequence shown here is derived from an EMBL/GenBank/DDBJ whole genome shotgun (WGS) entry which is preliminary data.</text>
</comment>
<keyword evidence="3" id="KW-1185">Reference proteome</keyword>
<evidence type="ECO:0000313" key="2">
    <source>
        <dbReference type="EMBL" id="MBA3926574.1"/>
    </source>
</evidence>
<gene>
    <name evidence="2" type="ORF">HPK16_09485</name>
</gene>
<reference evidence="2 3" key="1">
    <citation type="submission" date="2020-05" db="EMBL/GenBank/DDBJ databases">
        <authorList>
            <person name="Carlin C.R."/>
        </authorList>
    </citation>
    <scope>NUCLEOTIDE SEQUENCE [LARGE SCALE GENOMIC DNA]</scope>
    <source>
        <strain evidence="2 3">FSL W9-0585</strain>
    </source>
</reference>
<proteinExistence type="predicted"/>
<keyword evidence="2" id="KW-0378">Hydrolase</keyword>
<dbReference type="InterPro" id="IPR036866">
    <property type="entry name" value="RibonucZ/Hydroxyglut_hydro"/>
</dbReference>
<feature type="domain" description="Metallo-beta-lactamase" evidence="1">
    <location>
        <begin position="42"/>
        <end position="160"/>
    </location>
</feature>
<dbReference type="EMBL" id="JABJVM010000008">
    <property type="protein sequence ID" value="MBA3926574.1"/>
    <property type="molecule type" value="Genomic_DNA"/>
</dbReference>
<dbReference type="AlphaFoldDB" id="A0A7W1T6Y6"/>
<dbReference type="Proteomes" id="UP000548787">
    <property type="component" value="Unassembled WGS sequence"/>
</dbReference>
<dbReference type="Gene3D" id="3.60.15.10">
    <property type="entry name" value="Ribonuclease Z/Hydroxyacylglutathione hydrolase-like"/>
    <property type="match status" value="1"/>
</dbReference>
<evidence type="ECO:0000259" key="1">
    <source>
        <dbReference type="Pfam" id="PF12706"/>
    </source>
</evidence>
<reference evidence="2 3" key="2">
    <citation type="submission" date="2020-08" db="EMBL/GenBank/DDBJ databases">
        <title>Listeria ohnekaius sp. nov. and Listeria portnoyii sp. nov. isolated from non-agricultural and natural environments.</title>
        <authorList>
            <person name="Weller D."/>
            <person name="Belias A.M."/>
            <person name="Liao J."/>
            <person name="Guo S."/>
            <person name="Orsi R.H."/>
            <person name="Wiedmann M."/>
        </authorList>
    </citation>
    <scope>NUCLEOTIDE SEQUENCE [LARGE SCALE GENOMIC DNA]</scope>
    <source>
        <strain evidence="2 3">FSL W9-0585</strain>
    </source>
</reference>